<accession>A0ABN6PL86</accession>
<gene>
    <name evidence="1" type="ORF">CATMQ487_16980</name>
</gene>
<evidence type="ECO:0000313" key="2">
    <source>
        <dbReference type="Proteomes" id="UP001057498"/>
    </source>
</evidence>
<organism evidence="1 2">
    <name type="scientific">Sphaerotilus microaerophilus</name>
    <dbReference type="NCBI Taxonomy" id="2914710"/>
    <lineage>
        <taxon>Bacteria</taxon>
        <taxon>Pseudomonadati</taxon>
        <taxon>Pseudomonadota</taxon>
        <taxon>Betaproteobacteria</taxon>
        <taxon>Burkholderiales</taxon>
        <taxon>Sphaerotilaceae</taxon>
        <taxon>Sphaerotilus</taxon>
    </lineage>
</organism>
<protein>
    <submittedName>
        <fullName evidence="1">Uncharacterized protein</fullName>
    </submittedName>
</protein>
<dbReference type="EMBL" id="AP025730">
    <property type="protein sequence ID" value="BDI04728.1"/>
    <property type="molecule type" value="Genomic_DNA"/>
</dbReference>
<reference evidence="1" key="1">
    <citation type="submission" date="2022-04" db="EMBL/GenBank/DDBJ databases">
        <title>Whole genome sequence of Sphaerotilus sp. FB-5.</title>
        <authorList>
            <person name="Takeda M."/>
            <person name="Narihara S."/>
            <person name="Akimoto M."/>
            <person name="Akimoto R."/>
            <person name="Nishiyashiki S."/>
            <person name="Murakami T."/>
        </authorList>
    </citation>
    <scope>NUCLEOTIDE SEQUENCE</scope>
    <source>
        <strain evidence="1">FB-5</strain>
    </source>
</reference>
<proteinExistence type="predicted"/>
<keyword evidence="2" id="KW-1185">Reference proteome</keyword>
<dbReference type="RefSeq" id="WP_251972831.1">
    <property type="nucleotide sequence ID" value="NZ_AP025730.1"/>
</dbReference>
<dbReference type="Proteomes" id="UP001057498">
    <property type="component" value="Chromosome"/>
</dbReference>
<name>A0ABN6PL86_9BURK</name>
<sequence length="298" mass="30217">MSAETALIDALAAHLAQRTGLAPARVGAALPATAGDLPAIVLSLPEVHRISPGLGERAALITDGALPVRARIDLANPFLPGEPGFSLVSADRLSLVLPHGGQVKADATAGPLAAADLQVSVAGAARTVVNTAPGAGQVQPDPAIGTLRFGAPLPATGEVVANYFLGQWERRVTPLAGRLLVTVCTAGNALPQARTLSIAVADAMDDAGALPPGLRKVALAALGATTVVAPGEPGPAGSRRRELQFSFEYEHEVNRPDSSGGVIRRIPITSQLLSTAVDPARGAITTSLSTDTPTEVPP</sequence>
<evidence type="ECO:0000313" key="1">
    <source>
        <dbReference type="EMBL" id="BDI04728.1"/>
    </source>
</evidence>